<name>A0ABD5YS46_9EURY</name>
<gene>
    <name evidence="2" type="ORF">ACFQL7_19400</name>
</gene>
<feature type="coiled-coil region" evidence="1">
    <location>
        <begin position="80"/>
        <end position="110"/>
    </location>
</feature>
<dbReference type="InterPro" id="IPR043808">
    <property type="entry name" value="DUF5790"/>
</dbReference>
<dbReference type="RefSeq" id="WP_248903517.1">
    <property type="nucleotide sequence ID" value="NZ_CP109979.1"/>
</dbReference>
<dbReference type="Pfam" id="PF19103">
    <property type="entry name" value="DUF5790"/>
    <property type="match status" value="1"/>
</dbReference>
<reference evidence="2 3" key="1">
    <citation type="journal article" date="2019" name="Int. J. Syst. Evol. Microbiol.">
        <title>The Global Catalogue of Microorganisms (GCM) 10K type strain sequencing project: providing services to taxonomists for standard genome sequencing and annotation.</title>
        <authorList>
            <consortium name="The Broad Institute Genomics Platform"/>
            <consortium name="The Broad Institute Genome Sequencing Center for Infectious Disease"/>
            <person name="Wu L."/>
            <person name="Ma J."/>
        </authorList>
    </citation>
    <scope>NUCLEOTIDE SEQUENCE [LARGE SCALE GENOMIC DNA]</scope>
    <source>
        <strain evidence="2 3">RDMS1</strain>
    </source>
</reference>
<dbReference type="EMBL" id="JBHTAX010000001">
    <property type="protein sequence ID" value="MFC7191737.1"/>
    <property type="molecule type" value="Genomic_DNA"/>
</dbReference>
<evidence type="ECO:0000313" key="3">
    <source>
        <dbReference type="Proteomes" id="UP001596417"/>
    </source>
</evidence>
<sequence>MSQTALDDDELFGEAANEIRTDVESSLETAREALPEADDIWTAEAENTLGVLNSLHSVLDTGDAAEHLRDAKKWYTMGERADAFEDADDLREKIEELEEIMDDISTAHEQVGDLASTVPELRGMLDSIEQKDEDEEDTEE</sequence>
<protein>
    <submittedName>
        <fullName evidence="2">DUF5790 family protein</fullName>
    </submittedName>
</protein>
<dbReference type="GeneID" id="76201511"/>
<dbReference type="AlphaFoldDB" id="A0ABD5YS46"/>
<comment type="caution">
    <text evidence="2">The sequence shown here is derived from an EMBL/GenBank/DDBJ whole genome shotgun (WGS) entry which is preliminary data.</text>
</comment>
<dbReference type="Proteomes" id="UP001596417">
    <property type="component" value="Unassembled WGS sequence"/>
</dbReference>
<keyword evidence="3" id="KW-1185">Reference proteome</keyword>
<proteinExistence type="predicted"/>
<keyword evidence="1" id="KW-0175">Coiled coil</keyword>
<accession>A0ABD5YS46</accession>
<organism evidence="2 3">
    <name type="scientific">Halocatena marina</name>
    <dbReference type="NCBI Taxonomy" id="2934937"/>
    <lineage>
        <taxon>Archaea</taxon>
        <taxon>Methanobacteriati</taxon>
        <taxon>Methanobacteriota</taxon>
        <taxon>Stenosarchaea group</taxon>
        <taxon>Halobacteria</taxon>
        <taxon>Halobacteriales</taxon>
        <taxon>Natronomonadaceae</taxon>
        <taxon>Halocatena</taxon>
    </lineage>
</organism>
<evidence type="ECO:0000256" key="1">
    <source>
        <dbReference type="SAM" id="Coils"/>
    </source>
</evidence>
<evidence type="ECO:0000313" key="2">
    <source>
        <dbReference type="EMBL" id="MFC7191737.1"/>
    </source>
</evidence>